<dbReference type="RefSeq" id="WP_222607628.1">
    <property type="nucleotide sequence ID" value="NZ_CP081958.1"/>
</dbReference>
<keyword evidence="1" id="KW-0472">Membrane</keyword>
<sequence>MDLSWSSLSDDIAPSTVLVLGFLLFVFPEPATSAFGAGLLLLGAAWWFYEWDRF</sequence>
<evidence type="ECO:0000313" key="2">
    <source>
        <dbReference type="EMBL" id="QZP37820.1"/>
    </source>
</evidence>
<dbReference type="GeneID" id="67176709"/>
<accession>A0A8T8WDA7</accession>
<dbReference type="Proteomes" id="UP000826254">
    <property type="component" value="Chromosome"/>
</dbReference>
<dbReference type="AlphaFoldDB" id="A0A8T8WDA7"/>
<feature type="transmembrane region" description="Helical" evidence="1">
    <location>
        <begin position="12"/>
        <end position="27"/>
    </location>
</feature>
<keyword evidence="3" id="KW-1185">Reference proteome</keyword>
<organism evidence="2 3">
    <name type="scientific">Halobaculum magnesiiphilum</name>
    <dbReference type="NCBI Taxonomy" id="1017351"/>
    <lineage>
        <taxon>Archaea</taxon>
        <taxon>Methanobacteriati</taxon>
        <taxon>Methanobacteriota</taxon>
        <taxon>Stenosarchaea group</taxon>
        <taxon>Halobacteria</taxon>
        <taxon>Halobacteriales</taxon>
        <taxon>Haloferacaceae</taxon>
        <taxon>Halobaculum</taxon>
    </lineage>
</organism>
<gene>
    <name evidence="2" type="ORF">K6T50_01165</name>
</gene>
<keyword evidence="1" id="KW-0812">Transmembrane</keyword>
<dbReference type="KEGG" id="hmp:K6T50_01165"/>
<keyword evidence="1" id="KW-1133">Transmembrane helix</keyword>
<name>A0A8T8WDA7_9EURY</name>
<reference evidence="2 3" key="1">
    <citation type="journal article" date="2021" name="Int. J. Syst. Evol. Microbiol.">
        <title>Halobaculum halophilum sp. nov. and Halobaculum salinum sp. nov., isolated from salt lake and saline soil.</title>
        <authorList>
            <person name="Cui H.L."/>
            <person name="Shi X.W."/>
            <person name="Yin X.M."/>
            <person name="Yang X.Y."/>
            <person name="Hou J."/>
            <person name="Zhu L."/>
        </authorList>
    </citation>
    <scope>NUCLEOTIDE SEQUENCE [LARGE SCALE GENOMIC DNA]</scope>
    <source>
        <strain evidence="2 3">NBRC 109044</strain>
    </source>
</reference>
<proteinExistence type="predicted"/>
<dbReference type="EMBL" id="CP081958">
    <property type="protein sequence ID" value="QZP37820.1"/>
    <property type="molecule type" value="Genomic_DNA"/>
</dbReference>
<evidence type="ECO:0000256" key="1">
    <source>
        <dbReference type="SAM" id="Phobius"/>
    </source>
</evidence>
<protein>
    <submittedName>
        <fullName evidence="2">Uncharacterized protein</fullName>
    </submittedName>
</protein>
<evidence type="ECO:0000313" key="3">
    <source>
        <dbReference type="Proteomes" id="UP000826254"/>
    </source>
</evidence>